<organism evidence="2 3">
    <name type="scientific">Actinomadura alba</name>
    <dbReference type="NCBI Taxonomy" id="406431"/>
    <lineage>
        <taxon>Bacteria</taxon>
        <taxon>Bacillati</taxon>
        <taxon>Actinomycetota</taxon>
        <taxon>Actinomycetes</taxon>
        <taxon>Streptosporangiales</taxon>
        <taxon>Thermomonosporaceae</taxon>
        <taxon>Actinomadura</taxon>
    </lineage>
</organism>
<evidence type="ECO:0000313" key="2">
    <source>
        <dbReference type="EMBL" id="MBC6470842.1"/>
    </source>
</evidence>
<reference evidence="2 3" key="1">
    <citation type="submission" date="2020-06" db="EMBL/GenBank/DDBJ databases">
        <title>Actinomadura xiongansis sp. nov., isolated from soil of Baiyangdian.</title>
        <authorList>
            <person name="Zhang X."/>
        </authorList>
    </citation>
    <scope>NUCLEOTIDE SEQUENCE [LARGE SCALE GENOMIC DNA]</scope>
    <source>
        <strain evidence="2 3">HBUM206468</strain>
    </source>
</reference>
<dbReference type="EMBL" id="JABVEC010000050">
    <property type="protein sequence ID" value="MBC6470842.1"/>
    <property type="molecule type" value="Genomic_DNA"/>
</dbReference>
<proteinExistence type="predicted"/>
<evidence type="ECO:0000313" key="3">
    <source>
        <dbReference type="Proteomes" id="UP000805614"/>
    </source>
</evidence>
<protein>
    <recommendedName>
        <fullName evidence="4">TadE-like protein</fullName>
    </recommendedName>
</protein>
<feature type="signal peptide" evidence="1">
    <location>
        <begin position="1"/>
        <end position="22"/>
    </location>
</feature>
<keyword evidence="1" id="KW-0732">Signal</keyword>
<dbReference type="InterPro" id="IPR049790">
    <property type="entry name" value="Rv3655c/TadE"/>
</dbReference>
<dbReference type="Proteomes" id="UP000805614">
    <property type="component" value="Unassembled WGS sequence"/>
</dbReference>
<feature type="chain" id="PRO_5046344049" description="TadE-like protein" evidence="1">
    <location>
        <begin position="23"/>
        <end position="107"/>
    </location>
</feature>
<gene>
    <name evidence="2" type="ORF">HKK74_35935</name>
</gene>
<evidence type="ECO:0008006" key="4">
    <source>
        <dbReference type="Google" id="ProtNLM"/>
    </source>
</evidence>
<accession>A0ABR7M154</accession>
<keyword evidence="3" id="KW-1185">Reference proteome</keyword>
<dbReference type="NCBIfam" id="NF041390">
    <property type="entry name" value="TadE_Rv3655c"/>
    <property type="match status" value="1"/>
</dbReference>
<comment type="caution">
    <text evidence="2">The sequence shown here is derived from an EMBL/GenBank/DDBJ whole genome shotgun (WGS) entry which is preliminary data.</text>
</comment>
<name>A0ABR7M154_9ACTN</name>
<evidence type="ECO:0000256" key="1">
    <source>
        <dbReference type="SAM" id="SignalP"/>
    </source>
</evidence>
<sequence>MAVALPGLVLVTAIALWGVAVASAQVACADAVRAGARAAARGEPVPAVRTAVARAAPAGARVGVRRGVETTRVEVEVAVEAPAAGGLPAITLRAHALAVTEPGVGGP</sequence>
<dbReference type="RefSeq" id="WP_187247922.1">
    <property type="nucleotide sequence ID" value="NZ_BAAAOK010000003.1"/>
</dbReference>